<sequence length="134" mass="15178">MCERLNLNSIQQTQTPLNTLFFSEFNMNILQRGIRQKFKDDTGVAIDYQNNSDLYSIMRVVFINNSGNHHTNINEQVKFMNDLVVKTALSQIQSGVSQFMGYMRDIDTAALPPSLPANTSTFGLKIEKNDKIGI</sequence>
<accession>A0A6C0CLY4</accession>
<reference evidence="2" key="1">
    <citation type="journal article" date="2020" name="Nature">
        <title>Giant virus diversity and host interactions through global metagenomics.</title>
        <authorList>
            <person name="Schulz F."/>
            <person name="Roux S."/>
            <person name="Paez-Espino D."/>
            <person name="Jungbluth S."/>
            <person name="Walsh D.A."/>
            <person name="Denef V.J."/>
            <person name="McMahon K.D."/>
            <person name="Konstantinidis K.T."/>
            <person name="Eloe-Fadrosh E.A."/>
            <person name="Kyrpides N.C."/>
            <person name="Woyke T."/>
        </authorList>
    </citation>
    <scope>NUCLEOTIDE SEQUENCE</scope>
    <source>
        <strain evidence="2">GVMAG-M-3300021389-45</strain>
    </source>
</reference>
<dbReference type="Pfam" id="PF19065">
    <property type="entry name" value="P8_CR"/>
    <property type="match status" value="1"/>
</dbReference>
<name>A0A6C0CLY4_9ZZZZ</name>
<evidence type="ECO:0000313" key="2">
    <source>
        <dbReference type="EMBL" id="QHT05618.1"/>
    </source>
</evidence>
<proteinExistence type="predicted"/>
<dbReference type="EMBL" id="MN739457">
    <property type="protein sequence ID" value="QHT05618.1"/>
    <property type="molecule type" value="Genomic_DNA"/>
</dbReference>
<organism evidence="2">
    <name type="scientific">viral metagenome</name>
    <dbReference type="NCBI Taxonomy" id="1070528"/>
    <lineage>
        <taxon>unclassified sequences</taxon>
        <taxon>metagenomes</taxon>
        <taxon>organismal metagenomes</taxon>
    </lineage>
</organism>
<protein>
    <recommendedName>
        <fullName evidence="1">Minor capsid protein P8 central region domain-containing protein</fullName>
    </recommendedName>
</protein>
<evidence type="ECO:0000259" key="1">
    <source>
        <dbReference type="Pfam" id="PF19065"/>
    </source>
</evidence>
<dbReference type="AlphaFoldDB" id="A0A6C0CLY4"/>
<dbReference type="InterPro" id="IPR043916">
    <property type="entry name" value="P8_CR"/>
</dbReference>
<feature type="domain" description="Minor capsid protein P8 central region" evidence="1">
    <location>
        <begin position="9"/>
        <end position="130"/>
    </location>
</feature>